<reference evidence="3" key="1">
    <citation type="journal article" date="2016" name="Genome Announc.">
        <title>Draft Genome Sequences of Methanobrevibacter curvatus DSM11111, Methanobrevibacter cuticularis DSM11139, Methanobrevibacter filiformis DSM11501, and Methanobrevibacter oralis DSM7256.</title>
        <authorList>
            <person name="Poehlein A."/>
            <person name="Seedorf H."/>
        </authorList>
    </citation>
    <scope>NUCLEOTIDE SEQUENCE [LARGE SCALE GENOMIC DNA]</scope>
    <source>
        <strain evidence="3">DSM 7256 / JCM 30027 / ZR</strain>
    </source>
</reference>
<feature type="transmembrane region" description="Helical" evidence="1">
    <location>
        <begin position="98"/>
        <end position="119"/>
    </location>
</feature>
<dbReference type="EMBL" id="LWMU01000033">
    <property type="protein sequence ID" value="KZX14093.1"/>
    <property type="molecule type" value="Genomic_DNA"/>
</dbReference>
<feature type="transmembrane region" description="Helical" evidence="1">
    <location>
        <begin position="31"/>
        <end position="56"/>
    </location>
</feature>
<sequence>MVCWIVLLCMMLGLFLYVSLQQSLHCNPNSPFYLFFLLIIKILNLDHLHLITSFFPGFFKLFFKCFKLFYKFFPGFFLLIVLRGFYLKLSIYLWSPSFFQRIFFIDFLLLFLGIFLCLLI</sequence>
<keyword evidence="1" id="KW-0812">Transmembrane</keyword>
<accession>A0A166C3G3</accession>
<evidence type="ECO:0000313" key="3">
    <source>
        <dbReference type="Proteomes" id="UP000077428"/>
    </source>
</evidence>
<feature type="transmembrane region" description="Helical" evidence="1">
    <location>
        <begin position="68"/>
        <end position="86"/>
    </location>
</feature>
<dbReference type="AlphaFoldDB" id="A0A166C3G3"/>
<protein>
    <submittedName>
        <fullName evidence="2">Uncharacterized protein</fullName>
    </submittedName>
</protein>
<comment type="caution">
    <text evidence="2">The sequence shown here is derived from an EMBL/GenBank/DDBJ whole genome shotgun (WGS) entry which is preliminary data.</text>
</comment>
<keyword evidence="1" id="KW-0472">Membrane</keyword>
<dbReference type="PATRIC" id="fig|66851.6.peg.212"/>
<evidence type="ECO:0000313" key="2">
    <source>
        <dbReference type="EMBL" id="KZX14093.1"/>
    </source>
</evidence>
<organism evidence="2 3">
    <name type="scientific">Methanobrevibacter oralis</name>
    <dbReference type="NCBI Taxonomy" id="66851"/>
    <lineage>
        <taxon>Archaea</taxon>
        <taxon>Methanobacteriati</taxon>
        <taxon>Methanobacteriota</taxon>
        <taxon>Methanomada group</taxon>
        <taxon>Methanobacteria</taxon>
        <taxon>Methanobacteriales</taxon>
        <taxon>Methanobacteriaceae</taxon>
        <taxon>Methanobrevibacter</taxon>
    </lineage>
</organism>
<name>A0A166C3G3_METOA</name>
<gene>
    <name evidence="2" type="ORF">MBORA_01710</name>
</gene>
<proteinExistence type="predicted"/>
<dbReference type="Proteomes" id="UP000077428">
    <property type="component" value="Unassembled WGS sequence"/>
</dbReference>
<keyword evidence="1" id="KW-1133">Transmembrane helix</keyword>
<keyword evidence="3" id="KW-1185">Reference proteome</keyword>
<evidence type="ECO:0000256" key="1">
    <source>
        <dbReference type="SAM" id="Phobius"/>
    </source>
</evidence>